<organism evidence="10 11">
    <name type="scientific">Candidatus Legionella polyplacis</name>
    <dbReference type="NCBI Taxonomy" id="2005262"/>
    <lineage>
        <taxon>Bacteria</taxon>
        <taxon>Pseudomonadati</taxon>
        <taxon>Pseudomonadota</taxon>
        <taxon>Gammaproteobacteria</taxon>
        <taxon>Legionellales</taxon>
        <taxon>Legionellaceae</taxon>
        <taxon>Legionella</taxon>
    </lineage>
</organism>
<evidence type="ECO:0000256" key="2">
    <source>
        <dbReference type="ARBA" id="ARBA00022814"/>
    </source>
</evidence>
<dbReference type="CDD" id="cd09891">
    <property type="entry name" value="NGN_Bact_1"/>
    <property type="match status" value="1"/>
</dbReference>
<feature type="domain" description="KOW" evidence="9">
    <location>
        <begin position="136"/>
        <end position="163"/>
    </location>
</feature>
<dbReference type="SUPFAM" id="SSF82679">
    <property type="entry name" value="N-utilization substance G protein NusG, N-terminal domain"/>
    <property type="match status" value="1"/>
</dbReference>
<dbReference type="Gene3D" id="2.30.30.30">
    <property type="match status" value="1"/>
</dbReference>
<dbReference type="InterPro" id="IPR008991">
    <property type="entry name" value="Translation_prot_SH3-like_sf"/>
</dbReference>
<keyword evidence="2 5" id="KW-0889">Transcription antitermination</keyword>
<reference evidence="10" key="1">
    <citation type="submission" date="2023-09" db="EMBL/GenBank/DDBJ databases">
        <title>Genomes of two closely related lineages of the louse Polyplax serrata with different host specificities.</title>
        <authorList>
            <person name="Martinu J."/>
            <person name="Tarabai H."/>
            <person name="Stefka J."/>
            <person name="Hypsa V."/>
        </authorList>
    </citation>
    <scope>NUCLEOTIDE SEQUENCE [LARGE SCALE GENOMIC DNA]</scope>
    <source>
        <strain evidence="10">HR10_N</strain>
    </source>
</reference>
<keyword evidence="1 5" id="KW-0806">Transcription termination</keyword>
<proteinExistence type="inferred from homology"/>
<dbReference type="Proteomes" id="UP001360424">
    <property type="component" value="Chromosome"/>
</dbReference>
<evidence type="ECO:0000259" key="9">
    <source>
        <dbReference type="SMART" id="SM00739"/>
    </source>
</evidence>
<evidence type="ECO:0000313" key="10">
    <source>
        <dbReference type="EMBL" id="WWR12254.1"/>
    </source>
</evidence>
<keyword evidence="3 5" id="KW-0805">Transcription regulation</keyword>
<comment type="similarity">
    <text evidence="5 7">Belongs to the NusG family.</text>
</comment>
<dbReference type="PANTHER" id="PTHR30265">
    <property type="entry name" value="RHO-INTERACTING TRANSCRIPTION TERMINATION FACTOR NUSG"/>
    <property type="match status" value="1"/>
</dbReference>
<dbReference type="HAMAP" id="MF_00948">
    <property type="entry name" value="NusG"/>
    <property type="match status" value="1"/>
</dbReference>
<dbReference type="CDD" id="cd06091">
    <property type="entry name" value="KOW_NusG"/>
    <property type="match status" value="1"/>
</dbReference>
<dbReference type="Pfam" id="PF02357">
    <property type="entry name" value="NusG"/>
    <property type="match status" value="1"/>
</dbReference>
<keyword evidence="4 5" id="KW-0804">Transcription</keyword>
<evidence type="ECO:0000256" key="3">
    <source>
        <dbReference type="ARBA" id="ARBA00023015"/>
    </source>
</evidence>
<dbReference type="InterPro" id="IPR043425">
    <property type="entry name" value="NusG-like"/>
</dbReference>
<feature type="domain" description="NusG-like N-terminal" evidence="8">
    <location>
        <begin position="8"/>
        <end position="124"/>
    </location>
</feature>
<dbReference type="RefSeq" id="WP_338521983.1">
    <property type="nucleotide sequence ID" value="NZ_CP135136.1"/>
</dbReference>
<dbReference type="PANTHER" id="PTHR30265:SF2">
    <property type="entry name" value="TRANSCRIPTION TERMINATION_ANTITERMINATION PROTEIN NUSG"/>
    <property type="match status" value="1"/>
</dbReference>
<dbReference type="InterPro" id="IPR006645">
    <property type="entry name" value="NGN-like_dom"/>
</dbReference>
<name>A0ABZ2H0R2_9GAMM</name>
<evidence type="ECO:0000313" key="11">
    <source>
        <dbReference type="Proteomes" id="UP001360424"/>
    </source>
</evidence>
<evidence type="ECO:0000256" key="5">
    <source>
        <dbReference type="HAMAP-Rule" id="MF_00948"/>
    </source>
</evidence>
<dbReference type="InterPro" id="IPR015869">
    <property type="entry name" value="Transcrpt_antiterm_NusG_bac_CS"/>
</dbReference>
<protein>
    <recommendedName>
        <fullName evidence="5 6">Transcription termination/antitermination protein NusG</fullName>
    </recommendedName>
</protein>
<dbReference type="NCBIfam" id="TIGR00922">
    <property type="entry name" value="nusG"/>
    <property type="match status" value="1"/>
</dbReference>
<dbReference type="InterPro" id="IPR001062">
    <property type="entry name" value="Transcrpt_antiterm_NusG"/>
</dbReference>
<dbReference type="EMBL" id="CP135136">
    <property type="protein sequence ID" value="WWR12254.1"/>
    <property type="molecule type" value="Genomic_DNA"/>
</dbReference>
<dbReference type="SMART" id="SM00738">
    <property type="entry name" value="NGN"/>
    <property type="match status" value="1"/>
</dbReference>
<evidence type="ECO:0000259" key="8">
    <source>
        <dbReference type="SMART" id="SM00738"/>
    </source>
</evidence>
<dbReference type="InterPro" id="IPR014722">
    <property type="entry name" value="Rib_uL2_dom2"/>
</dbReference>
<evidence type="ECO:0000256" key="6">
    <source>
        <dbReference type="NCBIfam" id="TIGR00922"/>
    </source>
</evidence>
<dbReference type="SMART" id="SM00739">
    <property type="entry name" value="KOW"/>
    <property type="match status" value="1"/>
</dbReference>
<evidence type="ECO:0000256" key="4">
    <source>
        <dbReference type="ARBA" id="ARBA00023163"/>
    </source>
</evidence>
<dbReference type="PROSITE" id="PS01014">
    <property type="entry name" value="NUSG"/>
    <property type="match status" value="1"/>
</dbReference>
<sequence>MVENNENLKKWYVVHVYSGFERLVMKEIKSKIKQFCLEDKISNVVVPSEEVVEMRFGKKRRSTRKFFPGYVLVCMIMEDKTRNVIREIPRVLGFIGGTRNSSMGIEKWPTPISDKEVEVVLQRIEDGVSKPRPKILFESGELVRIKDGPFIDFNGVVEEVNYEKSRLRVAVLIFGRSTPVDLEFSQVEKT</sequence>
<gene>
    <name evidence="5 10" type="primary">nusG</name>
    <name evidence="10" type="ORF">RQL38_00860</name>
</gene>
<evidence type="ECO:0000256" key="7">
    <source>
        <dbReference type="RuleBase" id="RU000538"/>
    </source>
</evidence>
<dbReference type="InterPro" id="IPR047050">
    <property type="entry name" value="NGN"/>
</dbReference>
<dbReference type="InterPro" id="IPR005824">
    <property type="entry name" value="KOW"/>
</dbReference>
<dbReference type="PRINTS" id="PR00338">
    <property type="entry name" value="NUSGTNSCPFCT"/>
</dbReference>
<dbReference type="SUPFAM" id="SSF50104">
    <property type="entry name" value="Translation proteins SH3-like domain"/>
    <property type="match status" value="1"/>
</dbReference>
<dbReference type="Gene3D" id="3.30.70.940">
    <property type="entry name" value="NusG, N-terminal domain"/>
    <property type="match status" value="1"/>
</dbReference>
<dbReference type="InterPro" id="IPR036735">
    <property type="entry name" value="NGN_dom_sf"/>
</dbReference>
<accession>A0ABZ2H0R2</accession>
<dbReference type="Pfam" id="PF00467">
    <property type="entry name" value="KOW"/>
    <property type="match status" value="1"/>
</dbReference>
<evidence type="ECO:0000256" key="1">
    <source>
        <dbReference type="ARBA" id="ARBA00022472"/>
    </source>
</evidence>
<keyword evidence="11" id="KW-1185">Reference proteome</keyword>
<comment type="function">
    <text evidence="5 7">Participates in transcription elongation, termination and antitermination.</text>
</comment>